<dbReference type="Pfam" id="PF01965">
    <property type="entry name" value="DJ-1_PfpI"/>
    <property type="match status" value="1"/>
</dbReference>
<dbReference type="Proteomes" id="UP001556367">
    <property type="component" value="Unassembled WGS sequence"/>
</dbReference>
<sequence length="224" mass="24391">MSEQTTLRLALCLFNDVTALDYQGPIELFGFLTPKRLPLFGDAPPKYSISIEYLADSREPIEPTSGPHLLAARTFSDVKPDEQFDIILVPGGPSVENAPKSLLEFLRKQAPGAKHVLSVCTGSWILANAGLLKGKRATTNKSAFRKVEAATKAEGIEWVAKARWVVDDNDKLWTSSGVTAGADMASAFLDFLVGKEQATIIRGVVELSARAQDDDEFAEYYGLV</sequence>
<proteinExistence type="predicted"/>
<name>A0ABR3JWG7_9AGAR</name>
<dbReference type="SUPFAM" id="SSF52317">
    <property type="entry name" value="Class I glutamine amidotransferase-like"/>
    <property type="match status" value="1"/>
</dbReference>
<dbReference type="InterPro" id="IPR002818">
    <property type="entry name" value="DJ-1/PfpI"/>
</dbReference>
<evidence type="ECO:0000259" key="1">
    <source>
        <dbReference type="Pfam" id="PF01965"/>
    </source>
</evidence>
<evidence type="ECO:0000313" key="2">
    <source>
        <dbReference type="EMBL" id="KAL0960192.1"/>
    </source>
</evidence>
<dbReference type="EMBL" id="JASNQZ010000002">
    <property type="protein sequence ID" value="KAL0960192.1"/>
    <property type="molecule type" value="Genomic_DNA"/>
</dbReference>
<gene>
    <name evidence="2" type="ORF">HGRIS_011826</name>
</gene>
<dbReference type="Gene3D" id="3.40.50.880">
    <property type="match status" value="1"/>
</dbReference>
<comment type="caution">
    <text evidence="2">The sequence shown here is derived from an EMBL/GenBank/DDBJ whole genome shotgun (WGS) entry which is preliminary data.</text>
</comment>
<dbReference type="PANTHER" id="PTHR43130:SF15">
    <property type="entry name" value="THIJ_PFPI FAMILY PROTEIN (AFU_ORTHOLOGUE AFUA_5G14240)"/>
    <property type="match status" value="1"/>
</dbReference>
<feature type="domain" description="DJ-1/PfpI" evidence="1">
    <location>
        <begin position="36"/>
        <end position="189"/>
    </location>
</feature>
<organism evidence="2 3">
    <name type="scientific">Hohenbuehelia grisea</name>
    <dbReference type="NCBI Taxonomy" id="104357"/>
    <lineage>
        <taxon>Eukaryota</taxon>
        <taxon>Fungi</taxon>
        <taxon>Dikarya</taxon>
        <taxon>Basidiomycota</taxon>
        <taxon>Agaricomycotina</taxon>
        <taxon>Agaricomycetes</taxon>
        <taxon>Agaricomycetidae</taxon>
        <taxon>Agaricales</taxon>
        <taxon>Pleurotineae</taxon>
        <taxon>Pleurotaceae</taxon>
        <taxon>Hohenbuehelia</taxon>
    </lineage>
</organism>
<keyword evidence="3" id="KW-1185">Reference proteome</keyword>
<evidence type="ECO:0000313" key="3">
    <source>
        <dbReference type="Proteomes" id="UP001556367"/>
    </source>
</evidence>
<dbReference type="InterPro" id="IPR029062">
    <property type="entry name" value="Class_I_gatase-like"/>
</dbReference>
<dbReference type="InterPro" id="IPR052158">
    <property type="entry name" value="INH-QAR"/>
</dbReference>
<accession>A0ABR3JWG7</accession>
<reference evidence="3" key="1">
    <citation type="submission" date="2024-06" db="EMBL/GenBank/DDBJ databases">
        <title>Multi-omics analyses provide insights into the biosynthesis of the anticancer antibiotic pleurotin in Hohenbuehelia grisea.</title>
        <authorList>
            <person name="Weaver J.A."/>
            <person name="Alberti F."/>
        </authorList>
    </citation>
    <scope>NUCLEOTIDE SEQUENCE [LARGE SCALE GENOMIC DNA]</scope>
    <source>
        <strain evidence="3">T-177</strain>
    </source>
</reference>
<protein>
    <recommendedName>
        <fullName evidence="1">DJ-1/PfpI domain-containing protein</fullName>
    </recommendedName>
</protein>
<dbReference type="PANTHER" id="PTHR43130">
    <property type="entry name" value="ARAC-FAMILY TRANSCRIPTIONAL REGULATOR"/>
    <property type="match status" value="1"/>
</dbReference>
<dbReference type="CDD" id="cd03139">
    <property type="entry name" value="GATase1_PfpI_2"/>
    <property type="match status" value="1"/>
</dbReference>